<feature type="compositionally biased region" description="Basic residues" evidence="1">
    <location>
        <begin position="32"/>
        <end position="48"/>
    </location>
</feature>
<proteinExistence type="predicted"/>
<sequence length="151" mass="15390">MPPAPYSGIRRARSPRRPAASTPQRNSSSKVTARRSTSKTSRHSRPHFPHLLPAACALALVCGAALAWAAGERPSSSPKAASINPPTTISKSVPRLGEGAPKLSLSVASQLSGNTVPTGWNGTAIPASGTGNHPPGGGHLGRAGGRAEVHF</sequence>
<comment type="caution">
    <text evidence="2">The sequence shown here is derived from an EMBL/GenBank/DDBJ whole genome shotgun (WGS) entry which is preliminary data.</text>
</comment>
<organism evidence="2 3">
    <name type="scientific">Winkia neuii</name>
    <dbReference type="NCBI Taxonomy" id="33007"/>
    <lineage>
        <taxon>Bacteria</taxon>
        <taxon>Bacillati</taxon>
        <taxon>Actinomycetota</taxon>
        <taxon>Actinomycetes</taxon>
        <taxon>Actinomycetales</taxon>
        <taxon>Actinomycetaceae</taxon>
        <taxon>Winkia</taxon>
    </lineage>
</organism>
<feature type="compositionally biased region" description="Polar residues" evidence="1">
    <location>
        <begin position="74"/>
        <end position="91"/>
    </location>
</feature>
<dbReference type="EMBL" id="PKKO01000004">
    <property type="protein sequence ID" value="PKY71988.1"/>
    <property type="molecule type" value="Genomic_DNA"/>
</dbReference>
<feature type="compositionally biased region" description="Low complexity" evidence="1">
    <location>
        <begin position="17"/>
        <end position="31"/>
    </location>
</feature>
<name>A0A2I1ILI7_9ACTO</name>
<evidence type="ECO:0000313" key="3">
    <source>
        <dbReference type="Proteomes" id="UP000235122"/>
    </source>
</evidence>
<feature type="compositionally biased region" description="Gly residues" evidence="1">
    <location>
        <begin position="134"/>
        <end position="144"/>
    </location>
</feature>
<feature type="region of interest" description="Disordered" evidence="1">
    <location>
        <begin position="1"/>
        <end position="48"/>
    </location>
</feature>
<dbReference type="Proteomes" id="UP000235122">
    <property type="component" value="Unassembled WGS sequence"/>
</dbReference>
<feature type="region of interest" description="Disordered" evidence="1">
    <location>
        <begin position="71"/>
        <end position="98"/>
    </location>
</feature>
<accession>A0A2I1ILI7</accession>
<reference evidence="2 3" key="1">
    <citation type="submission" date="2017-12" db="EMBL/GenBank/DDBJ databases">
        <title>Phylogenetic diversity of female urinary microbiome.</title>
        <authorList>
            <person name="Thomas-White K."/>
            <person name="Wolfe A.J."/>
        </authorList>
    </citation>
    <scope>NUCLEOTIDE SEQUENCE [LARGE SCALE GENOMIC DNA]</scope>
    <source>
        <strain evidence="2 3">UMB0402</strain>
    </source>
</reference>
<protein>
    <submittedName>
        <fullName evidence="2">Uncharacterized protein</fullName>
    </submittedName>
</protein>
<dbReference type="AlphaFoldDB" id="A0A2I1ILI7"/>
<keyword evidence="3" id="KW-1185">Reference proteome</keyword>
<evidence type="ECO:0000256" key="1">
    <source>
        <dbReference type="SAM" id="MobiDB-lite"/>
    </source>
</evidence>
<evidence type="ECO:0000313" key="2">
    <source>
        <dbReference type="EMBL" id="PKY71988.1"/>
    </source>
</evidence>
<feature type="region of interest" description="Disordered" evidence="1">
    <location>
        <begin position="127"/>
        <end position="151"/>
    </location>
</feature>
<gene>
    <name evidence="2" type="ORF">CYJ19_07180</name>
</gene>